<accession>A0A7V6A2N0</accession>
<comment type="caution">
    <text evidence="5">The sequence shown here is derived from an EMBL/GenBank/DDBJ whole genome shotgun (WGS) entry which is preliminary data.</text>
</comment>
<dbReference type="InterPro" id="IPR036291">
    <property type="entry name" value="NAD(P)-bd_dom_sf"/>
</dbReference>
<dbReference type="Pfam" id="PF00106">
    <property type="entry name" value="adh_short"/>
    <property type="match status" value="1"/>
</dbReference>
<dbReference type="InterPro" id="IPR002347">
    <property type="entry name" value="SDR_fam"/>
</dbReference>
<evidence type="ECO:0000256" key="3">
    <source>
        <dbReference type="RuleBase" id="RU000363"/>
    </source>
</evidence>
<dbReference type="PANTHER" id="PTHR42879:SF2">
    <property type="entry name" value="3-OXOACYL-[ACYL-CARRIER-PROTEIN] REDUCTASE FABG"/>
    <property type="match status" value="1"/>
</dbReference>
<dbReference type="InterPro" id="IPR020904">
    <property type="entry name" value="Sc_DH/Rdtase_CS"/>
</dbReference>
<gene>
    <name evidence="5" type="ORF">ENV52_03665</name>
</gene>
<dbReference type="PANTHER" id="PTHR42879">
    <property type="entry name" value="3-OXOACYL-(ACYL-CARRIER-PROTEIN) REDUCTASE"/>
    <property type="match status" value="1"/>
</dbReference>
<dbReference type="PRINTS" id="PR00081">
    <property type="entry name" value="GDHRDH"/>
</dbReference>
<dbReference type="PROSITE" id="PS00061">
    <property type="entry name" value="ADH_SHORT"/>
    <property type="match status" value="1"/>
</dbReference>
<comment type="similarity">
    <text evidence="1 3">Belongs to the short-chain dehydrogenases/reductases (SDR) family.</text>
</comment>
<keyword evidence="2" id="KW-0560">Oxidoreductase</keyword>
<dbReference type="SUPFAM" id="SSF51735">
    <property type="entry name" value="NAD(P)-binding Rossmann-fold domains"/>
    <property type="match status" value="1"/>
</dbReference>
<dbReference type="GO" id="GO:0032787">
    <property type="term" value="P:monocarboxylic acid metabolic process"/>
    <property type="evidence" value="ECO:0007669"/>
    <property type="project" value="UniProtKB-ARBA"/>
</dbReference>
<name>A0A7V6A2N0_9BACT</name>
<dbReference type="GO" id="GO:0016491">
    <property type="term" value="F:oxidoreductase activity"/>
    <property type="evidence" value="ECO:0007669"/>
    <property type="project" value="UniProtKB-KW"/>
</dbReference>
<sequence length="244" mass="25847">MLVDLTGRVALVTGASRGIGRGAALALAEAGADVAVNYHTQENRAWEVCGQLQALGRRALAVGADVSRAEEVNRLVAAVEEGLGPVDILINNAGVLWQKPLEEITEEDFDTMIAVNLKSAFLMTQRVLPAMRQRKWGRIVNLSSIAAQTGGVTGPPYAASKAGMIGLTHSYARHLVKEGITVNTVAPALIETDMVTRNLEVTPELVPVGRFGAVAEVAQVIVMLAGNGYLTGQTINVNGGWYMC</sequence>
<dbReference type="PRINTS" id="PR00080">
    <property type="entry name" value="SDRFAMILY"/>
</dbReference>
<dbReference type="InterPro" id="IPR050259">
    <property type="entry name" value="SDR"/>
</dbReference>
<reference evidence="5" key="1">
    <citation type="journal article" date="2020" name="mSystems">
        <title>Genome- and Community-Level Interaction Insights into Carbon Utilization and Element Cycling Functions of Hydrothermarchaeota in Hydrothermal Sediment.</title>
        <authorList>
            <person name="Zhou Z."/>
            <person name="Liu Y."/>
            <person name="Xu W."/>
            <person name="Pan J."/>
            <person name="Luo Z.H."/>
            <person name="Li M."/>
        </authorList>
    </citation>
    <scope>NUCLEOTIDE SEQUENCE [LARGE SCALE GENOMIC DNA]</scope>
    <source>
        <strain evidence="5">SpSt-767</strain>
    </source>
</reference>
<evidence type="ECO:0000256" key="1">
    <source>
        <dbReference type="ARBA" id="ARBA00006484"/>
    </source>
</evidence>
<evidence type="ECO:0000313" key="5">
    <source>
        <dbReference type="EMBL" id="HHS28783.1"/>
    </source>
</evidence>
<dbReference type="FunFam" id="3.40.50.720:FF:000173">
    <property type="entry name" value="3-oxoacyl-[acyl-carrier protein] reductase"/>
    <property type="match status" value="1"/>
</dbReference>
<dbReference type="Gene3D" id="3.40.50.720">
    <property type="entry name" value="NAD(P)-binding Rossmann-like Domain"/>
    <property type="match status" value="1"/>
</dbReference>
<protein>
    <submittedName>
        <fullName evidence="5">3-oxoacyl-ACP reductase FabG</fullName>
    </submittedName>
</protein>
<dbReference type="AlphaFoldDB" id="A0A7V6A2N0"/>
<dbReference type="EMBL" id="DTGR01000055">
    <property type="protein sequence ID" value="HHS28783.1"/>
    <property type="molecule type" value="Genomic_DNA"/>
</dbReference>
<evidence type="ECO:0000259" key="4">
    <source>
        <dbReference type="SMART" id="SM00822"/>
    </source>
</evidence>
<organism evidence="5">
    <name type="scientific">Desulfobacca acetoxidans</name>
    <dbReference type="NCBI Taxonomy" id="60893"/>
    <lineage>
        <taxon>Bacteria</taxon>
        <taxon>Pseudomonadati</taxon>
        <taxon>Thermodesulfobacteriota</taxon>
        <taxon>Desulfobaccia</taxon>
        <taxon>Desulfobaccales</taxon>
        <taxon>Desulfobaccaceae</taxon>
        <taxon>Desulfobacca</taxon>
    </lineage>
</organism>
<proteinExistence type="inferred from homology"/>
<dbReference type="InterPro" id="IPR057326">
    <property type="entry name" value="KR_dom"/>
</dbReference>
<dbReference type="SMART" id="SM00822">
    <property type="entry name" value="PKS_KR"/>
    <property type="match status" value="1"/>
</dbReference>
<evidence type="ECO:0000256" key="2">
    <source>
        <dbReference type="ARBA" id="ARBA00023002"/>
    </source>
</evidence>
<feature type="domain" description="Ketoreductase" evidence="4">
    <location>
        <begin position="8"/>
        <end position="188"/>
    </location>
</feature>